<feature type="non-terminal residue" evidence="2">
    <location>
        <position position="77"/>
    </location>
</feature>
<feature type="region of interest" description="Disordered" evidence="1">
    <location>
        <begin position="35"/>
        <end position="77"/>
    </location>
</feature>
<organism evidence="2">
    <name type="scientific">uncultured Rubrobacteraceae bacterium</name>
    <dbReference type="NCBI Taxonomy" id="349277"/>
    <lineage>
        <taxon>Bacteria</taxon>
        <taxon>Bacillati</taxon>
        <taxon>Actinomycetota</taxon>
        <taxon>Rubrobacteria</taxon>
        <taxon>Rubrobacterales</taxon>
        <taxon>Rubrobacteraceae</taxon>
        <taxon>environmental samples</taxon>
    </lineage>
</organism>
<sequence length="77" mass="8370">EYGHEHGQHDPRVVDGGLLGLRRPHAVVRGGHPLRRLRPRLPPARARYGGGVADNRPLPRAARAPGLLPLGTPAQRE</sequence>
<dbReference type="EMBL" id="CADCVK010000138">
    <property type="protein sequence ID" value="CAA9471447.1"/>
    <property type="molecule type" value="Genomic_DNA"/>
</dbReference>
<evidence type="ECO:0000313" key="2">
    <source>
        <dbReference type="EMBL" id="CAA9471447.1"/>
    </source>
</evidence>
<dbReference type="AlphaFoldDB" id="A0A6J4RHP0"/>
<evidence type="ECO:0000256" key="1">
    <source>
        <dbReference type="SAM" id="MobiDB-lite"/>
    </source>
</evidence>
<name>A0A6J4RHP0_9ACTN</name>
<protein>
    <submittedName>
        <fullName evidence="2">Uncharacterized protein</fullName>
    </submittedName>
</protein>
<proteinExistence type="predicted"/>
<accession>A0A6J4RHP0</accession>
<reference evidence="2" key="1">
    <citation type="submission" date="2020-02" db="EMBL/GenBank/DDBJ databases">
        <authorList>
            <person name="Meier V. D."/>
        </authorList>
    </citation>
    <scope>NUCLEOTIDE SEQUENCE</scope>
    <source>
        <strain evidence="2">AVDCRST_MAG12</strain>
    </source>
</reference>
<gene>
    <name evidence="2" type="ORF">AVDCRST_MAG12-810</name>
</gene>
<feature type="non-terminal residue" evidence="2">
    <location>
        <position position="1"/>
    </location>
</feature>